<evidence type="ECO:0000313" key="4">
    <source>
        <dbReference type="Proteomes" id="UP001596104"/>
    </source>
</evidence>
<feature type="transmembrane region" description="Helical" evidence="1">
    <location>
        <begin position="220"/>
        <end position="241"/>
    </location>
</feature>
<feature type="transmembrane region" description="Helical" evidence="1">
    <location>
        <begin position="284"/>
        <end position="302"/>
    </location>
</feature>
<keyword evidence="1" id="KW-0812">Transmembrane</keyword>
<sequence>MPLQSQFYRKTVETLAVYRELVVVMVPIAVATQALAELGVIKAASPWLAPAMTLFGLPPELALAWLTGLLVGMWGGVVVLFTLIPTLALSSADMTVFCSLLLMAHAIPVEQRIVAKAGPNVWTTSIIRIAGAMVFAALLHLLFSATGWLSQPIAPVWQPGAGEGGWLGFAHGTAKTLLVMLAVLLALSWVMELLRAAGILAVLYKGLAPLFRLVGLRPEALPFTTVGLLLGISYGSGLMLAEVRRQPIEPRQIFLASVFMGFAHSLIEDTLVVVALGADLTTVLFGRLVFAIVATAAVAFVLERISSVPVVQGDSASRSWLHRRESAPDR</sequence>
<dbReference type="Proteomes" id="UP001596104">
    <property type="component" value="Unassembled WGS sequence"/>
</dbReference>
<evidence type="ECO:0000256" key="1">
    <source>
        <dbReference type="SAM" id="Phobius"/>
    </source>
</evidence>
<feature type="transmembrane region" description="Helical" evidence="1">
    <location>
        <begin position="21"/>
        <end position="41"/>
    </location>
</feature>
<feature type="transmembrane region" description="Helical" evidence="1">
    <location>
        <begin position="126"/>
        <end position="149"/>
    </location>
</feature>
<dbReference type="InterPro" id="IPR011642">
    <property type="entry name" value="Gate_dom"/>
</dbReference>
<keyword evidence="1" id="KW-1133">Transmembrane helix</keyword>
<keyword evidence="1" id="KW-0472">Membrane</keyword>
<feature type="transmembrane region" description="Helical" evidence="1">
    <location>
        <begin position="61"/>
        <end position="84"/>
    </location>
</feature>
<feature type="transmembrane region" description="Helical" evidence="1">
    <location>
        <begin position="253"/>
        <end position="278"/>
    </location>
</feature>
<proteinExistence type="predicted"/>
<dbReference type="Pfam" id="PF07670">
    <property type="entry name" value="Gate"/>
    <property type="match status" value="1"/>
</dbReference>
<feature type="transmembrane region" description="Helical" evidence="1">
    <location>
        <begin position="197"/>
        <end position="214"/>
    </location>
</feature>
<reference evidence="4" key="1">
    <citation type="journal article" date="2019" name="Int. J. Syst. Evol. Microbiol.">
        <title>The Global Catalogue of Microorganisms (GCM) 10K type strain sequencing project: providing services to taxonomists for standard genome sequencing and annotation.</title>
        <authorList>
            <consortium name="The Broad Institute Genomics Platform"/>
            <consortium name="The Broad Institute Genome Sequencing Center for Infectious Disease"/>
            <person name="Wu L."/>
            <person name="Ma J."/>
        </authorList>
    </citation>
    <scope>NUCLEOTIDE SEQUENCE [LARGE SCALE GENOMIC DNA]</scope>
    <source>
        <strain evidence="4">CGMCC 1.16326</strain>
    </source>
</reference>
<organism evidence="3 4">
    <name type="scientific">Bosea vestrisii</name>
    <dbReference type="NCBI Taxonomy" id="151416"/>
    <lineage>
        <taxon>Bacteria</taxon>
        <taxon>Pseudomonadati</taxon>
        <taxon>Pseudomonadota</taxon>
        <taxon>Alphaproteobacteria</taxon>
        <taxon>Hyphomicrobiales</taxon>
        <taxon>Boseaceae</taxon>
        <taxon>Bosea</taxon>
    </lineage>
</organism>
<evidence type="ECO:0000259" key="2">
    <source>
        <dbReference type="Pfam" id="PF07670"/>
    </source>
</evidence>
<keyword evidence="4" id="KW-1185">Reference proteome</keyword>
<name>A0ABW0H6P9_9HYPH</name>
<gene>
    <name evidence="3" type="ORF">ACFPPC_09760</name>
</gene>
<feature type="transmembrane region" description="Helical" evidence="1">
    <location>
        <begin position="169"/>
        <end position="190"/>
    </location>
</feature>
<protein>
    <submittedName>
        <fullName evidence="3">Nucleoside recognition domain-containing protein</fullName>
    </submittedName>
</protein>
<comment type="caution">
    <text evidence="3">The sequence shown here is derived from an EMBL/GenBank/DDBJ whole genome shotgun (WGS) entry which is preliminary data.</text>
</comment>
<dbReference type="EMBL" id="JBHSLV010000017">
    <property type="protein sequence ID" value="MFC5392917.1"/>
    <property type="molecule type" value="Genomic_DNA"/>
</dbReference>
<accession>A0ABW0H6P9</accession>
<evidence type="ECO:0000313" key="3">
    <source>
        <dbReference type="EMBL" id="MFC5392917.1"/>
    </source>
</evidence>
<dbReference type="RefSeq" id="WP_377007797.1">
    <property type="nucleotide sequence ID" value="NZ_JBHSLV010000017.1"/>
</dbReference>
<feature type="domain" description="Nucleoside transporter/FeoB GTPase Gate" evidence="2">
    <location>
        <begin position="178"/>
        <end position="275"/>
    </location>
</feature>